<comment type="caution">
    <text evidence="1">The sequence shown here is derived from an EMBL/GenBank/DDBJ whole genome shotgun (WGS) entry which is preliminary data.</text>
</comment>
<protein>
    <recommendedName>
        <fullName evidence="3">DUF2922 domain-containing protein</fullName>
    </recommendedName>
</protein>
<reference evidence="1 2" key="1">
    <citation type="journal article" date="2018" name="Environ. Microbiol.">
        <title>Novel energy conservation strategies and behaviour of Pelotomaculum schinkii driving syntrophic propionate catabolism.</title>
        <authorList>
            <person name="Hidalgo-Ahumada C.A.P."/>
            <person name="Nobu M.K."/>
            <person name="Narihiro T."/>
            <person name="Tamaki H."/>
            <person name="Liu W.T."/>
            <person name="Kamagata Y."/>
            <person name="Stams A.J.M."/>
            <person name="Imachi H."/>
            <person name="Sousa D.Z."/>
        </authorList>
    </citation>
    <scope>NUCLEOTIDE SEQUENCE [LARGE SCALE GENOMIC DNA]</scope>
    <source>
        <strain evidence="1 2">HH</strain>
    </source>
</reference>
<organism evidence="1 2">
    <name type="scientific">Pelotomaculum schinkii</name>
    <dbReference type="NCBI Taxonomy" id="78350"/>
    <lineage>
        <taxon>Bacteria</taxon>
        <taxon>Bacillati</taxon>
        <taxon>Bacillota</taxon>
        <taxon>Clostridia</taxon>
        <taxon>Eubacteriales</taxon>
        <taxon>Desulfotomaculaceae</taxon>
        <taxon>Pelotomaculum</taxon>
    </lineage>
</organism>
<dbReference type="EMBL" id="QFGA01000002">
    <property type="protein sequence ID" value="TEB05658.1"/>
    <property type="molecule type" value="Genomic_DNA"/>
</dbReference>
<evidence type="ECO:0000313" key="2">
    <source>
        <dbReference type="Proteomes" id="UP000298324"/>
    </source>
</evidence>
<gene>
    <name evidence="1" type="ORF">Psch_02699</name>
</gene>
<dbReference type="Pfam" id="PF11148">
    <property type="entry name" value="DUF2922"/>
    <property type="match status" value="1"/>
</dbReference>
<name>A0A4Y7R9M5_9FIRM</name>
<dbReference type="Proteomes" id="UP000298324">
    <property type="component" value="Unassembled WGS sequence"/>
</dbReference>
<evidence type="ECO:0008006" key="3">
    <source>
        <dbReference type="Google" id="ProtNLM"/>
    </source>
</evidence>
<evidence type="ECO:0000313" key="1">
    <source>
        <dbReference type="EMBL" id="TEB05658.1"/>
    </source>
</evidence>
<sequence length="76" mass="8125">MATTTTLRMSFKNQTGNTVNISLDNPKPDLTAAAVETAMDLVIAKNIFTTSGGDLVSKYDAKIISTETTDLYTPPV</sequence>
<accession>A0A4Y7R9M5</accession>
<proteinExistence type="predicted"/>
<keyword evidence="2" id="KW-1185">Reference proteome</keyword>
<dbReference type="AlphaFoldDB" id="A0A4Y7R9M5"/>
<dbReference type="InterPro" id="IPR021321">
    <property type="entry name" value="DUF2922"/>
</dbReference>
<dbReference type="RefSeq" id="WP_190258422.1">
    <property type="nucleotide sequence ID" value="NZ_QFGA01000002.1"/>
</dbReference>